<dbReference type="EMBL" id="UYJE01006303">
    <property type="protein sequence ID" value="VDI44817.1"/>
    <property type="molecule type" value="Genomic_DNA"/>
</dbReference>
<accession>A0A8B6F5B5</accession>
<feature type="non-terminal residue" evidence="2">
    <location>
        <position position="51"/>
    </location>
</feature>
<name>A0A8B6F5B5_MYTGA</name>
<reference evidence="2" key="1">
    <citation type="submission" date="2018-11" db="EMBL/GenBank/DDBJ databases">
        <authorList>
            <person name="Alioto T."/>
            <person name="Alioto T."/>
        </authorList>
    </citation>
    <scope>NUCLEOTIDE SEQUENCE</scope>
</reference>
<comment type="caution">
    <text evidence="2">The sequence shown here is derived from an EMBL/GenBank/DDBJ whole genome shotgun (WGS) entry which is preliminary data.</text>
</comment>
<gene>
    <name evidence="2" type="ORF">MGAL_10B056606</name>
</gene>
<organism evidence="2 3">
    <name type="scientific">Mytilus galloprovincialis</name>
    <name type="common">Mediterranean mussel</name>
    <dbReference type="NCBI Taxonomy" id="29158"/>
    <lineage>
        <taxon>Eukaryota</taxon>
        <taxon>Metazoa</taxon>
        <taxon>Spiralia</taxon>
        <taxon>Lophotrochozoa</taxon>
        <taxon>Mollusca</taxon>
        <taxon>Bivalvia</taxon>
        <taxon>Autobranchia</taxon>
        <taxon>Pteriomorphia</taxon>
        <taxon>Mytilida</taxon>
        <taxon>Mytiloidea</taxon>
        <taxon>Mytilidae</taxon>
        <taxon>Mytilinae</taxon>
        <taxon>Mytilus</taxon>
    </lineage>
</organism>
<evidence type="ECO:0000313" key="3">
    <source>
        <dbReference type="Proteomes" id="UP000596742"/>
    </source>
</evidence>
<evidence type="ECO:0000256" key="1">
    <source>
        <dbReference type="SAM" id="MobiDB-lite"/>
    </source>
</evidence>
<sequence length="51" mass="6085">MTWTHYIIEVKITTSQKPRFMRDTFLQHDNPFITKPNEEEVDSCEGPLTMQ</sequence>
<dbReference type="Proteomes" id="UP000596742">
    <property type="component" value="Unassembled WGS sequence"/>
</dbReference>
<dbReference type="AlphaFoldDB" id="A0A8B6F5B5"/>
<protein>
    <submittedName>
        <fullName evidence="2">Uncharacterized protein</fullName>
    </submittedName>
</protein>
<keyword evidence="3" id="KW-1185">Reference proteome</keyword>
<evidence type="ECO:0000313" key="2">
    <source>
        <dbReference type="EMBL" id="VDI44817.1"/>
    </source>
</evidence>
<proteinExistence type="predicted"/>
<feature type="region of interest" description="Disordered" evidence="1">
    <location>
        <begin position="31"/>
        <end position="51"/>
    </location>
</feature>